<sequence precursor="true">MRTLLTLLTFTVMALRPMVAQVATGNIRGTVTDSSGGVLPNCSVTITQPNTGLVRKVSTNEQGDYNAPSMPIGEFKLSVTLNGFQTKVISGLVLQVDQTAIIPVVLEPGTVNQTLEVLASAPVLDAQTSSLGQVIDNKRIVDLPLNGRNPFQLGALTGGAVAFQGLNTNLPILAGGGRHNANDILLDGVDDNLRNFGGKVGRAGLTYIPSVDAVEEFKVKTNGFSAEYGHSAGYTMNATIKSGTNQIHGSAYEFLRNDALDANNFISNYSGKPKAEFRQNQSGATFGGPVRLPFYNGRDKTFIFGDYEGLQIRQAATSSLLDMPPAVFRTGDFSTQSTKIYDPATRSLGPNGVVVDEPFPNNVIPANRLDPTALAFQGLLPAPNTGAAGAISRNYLATSPQATHRNQGDIKVDHRISDKNNVMVRTSLSNQNVPSVGTFIYSPTIQYFNIRNVALSDTHIFNPTVVNEFRFGFNRANTSANATKAQESIDFTAKNNMAFGPIYGFPAIYWNSIGSSQGGTTEFSNFSGAKTNFGFENTFQYADNLSIIRGSHTFKTGVDVRRFRYDRLLSVPAAGSYYFGATYTANPSISSPGGLPYADFLLGLPTTVTNQNSIDWSRQRDLYVGPYIQDDWKISRRLTLNLGFRYDLYTQPVDAKLTGGMFDPYTANVNGRLGIIQLPGQNGNTAAIVKAHHNNFAPRIGFAYQGTAKLVVRGGWGVFYSNREQNDQTTDMAMSLINFRNINMPAVSRDTTVTPPYHFNSPLNVSSVIDPQFLRFSGTSPLSADSGSFNEADINFSPFPMLQQWNMSVQYELLPNLLVEVSYAGARGVHWVQRIDMNQVTFANALLGKNTQADRPFNFLASAQGLDTADVSNWYNSGNLKVERRFSHGLTMLGNFTISHATDSGNAGISTYGNQANTRAMNSYNLSLEHSLSPLDIPKKLAITGNYELPVGKGKPLNIGNSVLNQIVGGWQTNGVLVTRSGIATDVSVSQLPPVFATINRPDVVPGQPLLVANPGFDQYFNPAAFAVPGTVPNYKGVPIQTFGNAGRMVLRGPGQRNLDASLFKNFHFGEKRRLEFRAEAFNLSNTPTFNLPSPTSASLTVGNAGFGKLGSSQTVGRQVQFGLKFVY</sequence>
<dbReference type="InterPro" id="IPR039426">
    <property type="entry name" value="TonB-dep_rcpt-like"/>
</dbReference>
<feature type="domain" description="TonB-dependent transporter Oar-like beta-barrel" evidence="8">
    <location>
        <begin position="239"/>
        <end position="1121"/>
    </location>
</feature>
<feature type="signal peptide" evidence="7">
    <location>
        <begin position="1"/>
        <end position="22"/>
    </location>
</feature>
<gene>
    <name evidence="9" type="ordered locus">Acid_3104</name>
</gene>
<dbReference type="Pfam" id="PF13620">
    <property type="entry name" value="CarboxypepD_reg"/>
    <property type="match status" value="1"/>
</dbReference>
<dbReference type="PANTHER" id="PTHR30069">
    <property type="entry name" value="TONB-DEPENDENT OUTER MEMBRANE RECEPTOR"/>
    <property type="match status" value="1"/>
</dbReference>
<proteinExistence type="predicted"/>
<feature type="chain" id="PRO_5004163767" evidence="7">
    <location>
        <begin position="23"/>
        <end position="1128"/>
    </location>
</feature>
<dbReference type="Gene3D" id="2.60.40.1120">
    <property type="entry name" value="Carboxypeptidase-like, regulatory domain"/>
    <property type="match status" value="1"/>
</dbReference>
<dbReference type="GO" id="GO:0044718">
    <property type="term" value="P:siderophore transmembrane transport"/>
    <property type="evidence" value="ECO:0007669"/>
    <property type="project" value="TreeGrafter"/>
</dbReference>
<dbReference type="InterPro" id="IPR057601">
    <property type="entry name" value="Oar-like_b-barrel"/>
</dbReference>
<keyword evidence="5" id="KW-0472">Membrane</keyword>
<protein>
    <submittedName>
        <fullName evidence="9">TonB-dependent receptor</fullName>
    </submittedName>
</protein>
<keyword evidence="9" id="KW-0675">Receptor</keyword>
<dbReference type="Gene3D" id="2.40.170.20">
    <property type="entry name" value="TonB-dependent receptor, beta-barrel domain"/>
    <property type="match status" value="1"/>
</dbReference>
<dbReference type="eggNOG" id="COG4774">
    <property type="taxonomic scope" value="Bacteria"/>
</dbReference>
<evidence type="ECO:0000256" key="5">
    <source>
        <dbReference type="ARBA" id="ARBA00023136"/>
    </source>
</evidence>
<dbReference type="InParanoid" id="Q022L7"/>
<comment type="subcellular location">
    <subcellularLocation>
        <location evidence="1">Cell outer membrane</location>
        <topology evidence="1">Multi-pass membrane protein</topology>
    </subcellularLocation>
</comment>
<reference evidence="9" key="1">
    <citation type="submission" date="2006-10" db="EMBL/GenBank/DDBJ databases">
        <title>Complete sequence of Solibacter usitatus Ellin6076.</title>
        <authorList>
            <consortium name="US DOE Joint Genome Institute"/>
            <person name="Copeland A."/>
            <person name="Lucas S."/>
            <person name="Lapidus A."/>
            <person name="Barry K."/>
            <person name="Detter J.C."/>
            <person name="Glavina del Rio T."/>
            <person name="Hammon N."/>
            <person name="Israni S."/>
            <person name="Dalin E."/>
            <person name="Tice H."/>
            <person name="Pitluck S."/>
            <person name="Thompson L.S."/>
            <person name="Brettin T."/>
            <person name="Bruce D."/>
            <person name="Han C."/>
            <person name="Tapia R."/>
            <person name="Gilna P."/>
            <person name="Schmutz J."/>
            <person name="Larimer F."/>
            <person name="Land M."/>
            <person name="Hauser L."/>
            <person name="Kyrpides N."/>
            <person name="Mikhailova N."/>
            <person name="Janssen P.H."/>
            <person name="Kuske C.R."/>
            <person name="Richardson P."/>
        </authorList>
    </citation>
    <scope>NUCLEOTIDE SEQUENCE</scope>
    <source>
        <strain evidence="9">Ellin6076</strain>
    </source>
</reference>
<dbReference type="STRING" id="234267.Acid_3104"/>
<keyword evidence="4" id="KW-0812">Transmembrane</keyword>
<dbReference type="SUPFAM" id="SSF49464">
    <property type="entry name" value="Carboxypeptidase regulatory domain-like"/>
    <property type="match status" value="1"/>
</dbReference>
<name>Q022L7_SOLUE</name>
<evidence type="ECO:0000256" key="2">
    <source>
        <dbReference type="ARBA" id="ARBA00022448"/>
    </source>
</evidence>
<dbReference type="InterPro" id="IPR008969">
    <property type="entry name" value="CarboxyPept-like_regulatory"/>
</dbReference>
<dbReference type="GO" id="GO:0015344">
    <property type="term" value="F:siderophore uptake transmembrane transporter activity"/>
    <property type="evidence" value="ECO:0007669"/>
    <property type="project" value="TreeGrafter"/>
</dbReference>
<evidence type="ECO:0000256" key="4">
    <source>
        <dbReference type="ARBA" id="ARBA00022692"/>
    </source>
</evidence>
<dbReference type="GO" id="GO:0009279">
    <property type="term" value="C:cell outer membrane"/>
    <property type="evidence" value="ECO:0007669"/>
    <property type="project" value="UniProtKB-SubCell"/>
</dbReference>
<accession>Q022L7</accession>
<evidence type="ECO:0000256" key="3">
    <source>
        <dbReference type="ARBA" id="ARBA00022452"/>
    </source>
</evidence>
<keyword evidence="6" id="KW-0998">Cell outer membrane</keyword>
<keyword evidence="7" id="KW-0732">Signal</keyword>
<dbReference type="HOGENOM" id="CLU_006298_0_0_0"/>
<evidence type="ECO:0000256" key="7">
    <source>
        <dbReference type="SAM" id="SignalP"/>
    </source>
</evidence>
<dbReference type="EMBL" id="CP000473">
    <property type="protein sequence ID" value="ABJ84083.1"/>
    <property type="molecule type" value="Genomic_DNA"/>
</dbReference>
<organism evidence="9">
    <name type="scientific">Solibacter usitatus (strain Ellin6076)</name>
    <dbReference type="NCBI Taxonomy" id="234267"/>
    <lineage>
        <taxon>Bacteria</taxon>
        <taxon>Pseudomonadati</taxon>
        <taxon>Acidobacteriota</taxon>
        <taxon>Terriglobia</taxon>
        <taxon>Bryobacterales</taxon>
        <taxon>Solibacteraceae</taxon>
        <taxon>Candidatus Solibacter</taxon>
    </lineage>
</organism>
<evidence type="ECO:0000256" key="1">
    <source>
        <dbReference type="ARBA" id="ARBA00004571"/>
    </source>
</evidence>
<dbReference type="AlphaFoldDB" id="Q022L7"/>
<dbReference type="OrthoDB" id="97893at2"/>
<dbReference type="KEGG" id="sus:Acid_3104"/>
<evidence type="ECO:0000256" key="6">
    <source>
        <dbReference type="ARBA" id="ARBA00023237"/>
    </source>
</evidence>
<evidence type="ECO:0000259" key="8">
    <source>
        <dbReference type="Pfam" id="PF25183"/>
    </source>
</evidence>
<dbReference type="InterPro" id="IPR036942">
    <property type="entry name" value="Beta-barrel_TonB_sf"/>
</dbReference>
<keyword evidence="3" id="KW-1134">Transmembrane beta strand</keyword>
<evidence type="ECO:0000313" key="9">
    <source>
        <dbReference type="EMBL" id="ABJ84083.1"/>
    </source>
</evidence>
<keyword evidence="2" id="KW-0813">Transport</keyword>
<dbReference type="SUPFAM" id="SSF56935">
    <property type="entry name" value="Porins"/>
    <property type="match status" value="1"/>
</dbReference>
<dbReference type="Pfam" id="PF25183">
    <property type="entry name" value="OMP_b-brl_4"/>
    <property type="match status" value="1"/>
</dbReference>
<dbReference type="PANTHER" id="PTHR30069:SF46">
    <property type="entry name" value="OAR PROTEIN"/>
    <property type="match status" value="1"/>
</dbReference>